<evidence type="ECO:0000313" key="7">
    <source>
        <dbReference type="EMBL" id="KPI38948.1"/>
    </source>
</evidence>
<dbReference type="GeneID" id="28736731"/>
<feature type="compositionally biased region" description="Acidic residues" evidence="6">
    <location>
        <begin position="261"/>
        <end position="279"/>
    </location>
</feature>
<dbReference type="PANTHER" id="PTHR48068:SF4">
    <property type="entry name" value="TATA-BOX BINDING PROTEIN ASSOCIATED FACTOR 9"/>
    <property type="match status" value="1"/>
</dbReference>
<dbReference type="STRING" id="1664694.A0A0N0NLA2"/>
<protein>
    <submittedName>
        <fullName evidence="7">Transcription initiation factor TFIID subunit 9</fullName>
    </submittedName>
</protein>
<evidence type="ECO:0000256" key="6">
    <source>
        <dbReference type="SAM" id="MobiDB-lite"/>
    </source>
</evidence>
<comment type="similarity">
    <text evidence="2">Belongs to the TAF9 family.</text>
</comment>
<dbReference type="CDD" id="cd07979">
    <property type="entry name" value="HFD_TAF9"/>
    <property type="match status" value="1"/>
</dbReference>
<feature type="region of interest" description="Disordered" evidence="6">
    <location>
        <begin position="1"/>
        <end position="46"/>
    </location>
</feature>
<comment type="subcellular location">
    <subcellularLocation>
        <location evidence="1">Nucleus</location>
    </subcellularLocation>
</comment>
<dbReference type="GO" id="GO:0003713">
    <property type="term" value="F:transcription coactivator activity"/>
    <property type="evidence" value="ECO:0007669"/>
    <property type="project" value="TreeGrafter"/>
</dbReference>
<dbReference type="GO" id="GO:0016251">
    <property type="term" value="F:RNA polymerase II general transcription initiation factor activity"/>
    <property type="evidence" value="ECO:0007669"/>
    <property type="project" value="TreeGrafter"/>
</dbReference>
<organism evidence="7 8">
    <name type="scientific">Cyphellophora attinorum</name>
    <dbReference type="NCBI Taxonomy" id="1664694"/>
    <lineage>
        <taxon>Eukaryota</taxon>
        <taxon>Fungi</taxon>
        <taxon>Dikarya</taxon>
        <taxon>Ascomycota</taxon>
        <taxon>Pezizomycotina</taxon>
        <taxon>Eurotiomycetes</taxon>
        <taxon>Chaetothyriomycetidae</taxon>
        <taxon>Chaetothyriales</taxon>
        <taxon>Cyphellophoraceae</taxon>
        <taxon>Cyphellophora</taxon>
    </lineage>
</organism>
<dbReference type="PANTHER" id="PTHR48068">
    <property type="entry name" value="TAF9 RNA POLYMERASE II, TATA BOX-BINDING PROTEIN (TBP)-ASSOCIATED FACTOR"/>
    <property type="match status" value="1"/>
</dbReference>
<keyword evidence="8" id="KW-1185">Reference proteome</keyword>
<dbReference type="RefSeq" id="XP_017998911.1">
    <property type="nucleotide sequence ID" value="XM_018144851.1"/>
</dbReference>
<keyword evidence="7" id="KW-0648">Protein biosynthesis</keyword>
<dbReference type="EMBL" id="LFJN01000016">
    <property type="protein sequence ID" value="KPI38948.1"/>
    <property type="molecule type" value="Genomic_DNA"/>
</dbReference>
<dbReference type="Proteomes" id="UP000038010">
    <property type="component" value="Unassembled WGS sequence"/>
</dbReference>
<comment type="caution">
    <text evidence="7">The sequence shown here is derived from an EMBL/GenBank/DDBJ whole genome shotgun (WGS) entry which is preliminary data.</text>
</comment>
<dbReference type="VEuPathDB" id="FungiDB:AB675_4694"/>
<dbReference type="Gene3D" id="1.10.20.10">
    <property type="entry name" value="Histone, subunit A"/>
    <property type="match status" value="1"/>
</dbReference>
<proteinExistence type="inferred from homology"/>
<dbReference type="GO" id="GO:0000124">
    <property type="term" value="C:SAGA complex"/>
    <property type="evidence" value="ECO:0007669"/>
    <property type="project" value="TreeGrafter"/>
</dbReference>
<feature type="compositionally biased region" description="Acidic residues" evidence="6">
    <location>
        <begin position="232"/>
        <end position="247"/>
    </location>
</feature>
<keyword evidence="4" id="KW-0804">Transcription</keyword>
<dbReference type="OrthoDB" id="341924at2759"/>
<sequence length="289" mass="31326">MASPAIPLTPPAEPPSTQTFTQSQSLPNTSSINHTQSQPTTTTQTSATTRVEALLASPLTSLTDDGTSRRPRDHRLIHLLLASHGVTAYQERVPLQLMDFAYRHTSTILSDALHMQMEATTKPPTPTPQAIRNEEVQRAKVVRQATRIEPKKADVSLAALRMALAGRTAYQFTGQANQPKEYLKSLADERNRISLGQHAQGDGEGITIGGVKLPHERYCLSGMGWGLKNEWESDGEDDSGVGEDMEDATIAPAAAEGEGMQVDDEDEEMGEDEDGEGNMEDLFGASEQG</sequence>
<accession>A0A0N0NLA2</accession>
<keyword evidence="7" id="KW-0396">Initiation factor</keyword>
<name>A0A0N0NLA2_9EURO</name>
<reference evidence="7 8" key="1">
    <citation type="submission" date="2015-06" db="EMBL/GenBank/DDBJ databases">
        <title>Draft genome of the ant-associated black yeast Phialophora attae CBS 131958.</title>
        <authorList>
            <person name="Moreno L.F."/>
            <person name="Stielow B.J."/>
            <person name="de Hoog S."/>
            <person name="Vicente V.A."/>
            <person name="Weiss V.A."/>
            <person name="de Vries M."/>
            <person name="Cruz L.M."/>
            <person name="Souza E.M."/>
        </authorList>
    </citation>
    <scope>NUCLEOTIDE SEQUENCE [LARGE SCALE GENOMIC DNA]</scope>
    <source>
        <strain evidence="7 8">CBS 131958</strain>
    </source>
</reference>
<evidence type="ECO:0000313" key="8">
    <source>
        <dbReference type="Proteomes" id="UP000038010"/>
    </source>
</evidence>
<dbReference type="InterPro" id="IPR051431">
    <property type="entry name" value="TFIID_subunit_9"/>
</dbReference>
<dbReference type="GO" id="GO:0046982">
    <property type="term" value="F:protein heterodimerization activity"/>
    <property type="evidence" value="ECO:0007669"/>
    <property type="project" value="InterPro"/>
</dbReference>
<dbReference type="InterPro" id="IPR003162">
    <property type="entry name" value="TFIID-31"/>
</dbReference>
<dbReference type="GO" id="GO:0051123">
    <property type="term" value="P:RNA polymerase II preinitiation complex assembly"/>
    <property type="evidence" value="ECO:0007669"/>
    <property type="project" value="TreeGrafter"/>
</dbReference>
<evidence type="ECO:0000256" key="4">
    <source>
        <dbReference type="ARBA" id="ARBA00023163"/>
    </source>
</evidence>
<dbReference type="GO" id="GO:0003743">
    <property type="term" value="F:translation initiation factor activity"/>
    <property type="evidence" value="ECO:0007669"/>
    <property type="project" value="UniProtKB-KW"/>
</dbReference>
<keyword evidence="5" id="KW-0539">Nucleus</keyword>
<gene>
    <name evidence="7" type="ORF">AB675_4694</name>
</gene>
<dbReference type="Pfam" id="PF02291">
    <property type="entry name" value="TFIID-31kDa"/>
    <property type="match status" value="1"/>
</dbReference>
<dbReference type="InterPro" id="IPR009072">
    <property type="entry name" value="Histone-fold"/>
</dbReference>
<dbReference type="AlphaFoldDB" id="A0A0N0NLA2"/>
<feature type="region of interest" description="Disordered" evidence="6">
    <location>
        <begin position="227"/>
        <end position="289"/>
    </location>
</feature>
<evidence type="ECO:0000256" key="5">
    <source>
        <dbReference type="ARBA" id="ARBA00023242"/>
    </source>
</evidence>
<dbReference type="SUPFAM" id="SSF47113">
    <property type="entry name" value="Histone-fold"/>
    <property type="match status" value="1"/>
</dbReference>
<evidence type="ECO:0000256" key="2">
    <source>
        <dbReference type="ARBA" id="ARBA00007646"/>
    </source>
</evidence>
<evidence type="ECO:0000256" key="1">
    <source>
        <dbReference type="ARBA" id="ARBA00004123"/>
    </source>
</evidence>
<keyword evidence="3" id="KW-0805">Transcription regulation</keyword>
<feature type="compositionally biased region" description="Polar residues" evidence="6">
    <location>
        <begin position="18"/>
        <end position="34"/>
    </location>
</feature>
<evidence type="ECO:0000256" key="3">
    <source>
        <dbReference type="ARBA" id="ARBA00023015"/>
    </source>
</evidence>
<dbReference type="GO" id="GO:0005669">
    <property type="term" value="C:transcription factor TFIID complex"/>
    <property type="evidence" value="ECO:0007669"/>
    <property type="project" value="TreeGrafter"/>
</dbReference>
<feature type="compositionally biased region" description="Low complexity" evidence="6">
    <location>
        <begin position="35"/>
        <end position="46"/>
    </location>
</feature>